<accession>A0A1R4I9C5</accession>
<dbReference type="OrthoDB" id="9809391at2"/>
<reference evidence="3 4" key="1">
    <citation type="submission" date="2017-02" db="EMBL/GenBank/DDBJ databases">
        <authorList>
            <person name="Peterson S.W."/>
        </authorList>
    </citation>
    <scope>NUCLEOTIDE SEQUENCE [LARGE SCALE GENOMIC DNA]</scope>
    <source>
        <strain evidence="3 4">LSP_Lj1</strain>
    </source>
</reference>
<dbReference type="AlphaFoldDB" id="A0A1R4I9C5"/>
<protein>
    <submittedName>
        <fullName evidence="3">Regulatory protein, MerR</fullName>
    </submittedName>
</protein>
<evidence type="ECO:0000313" key="4">
    <source>
        <dbReference type="Proteomes" id="UP000188342"/>
    </source>
</evidence>
<dbReference type="PANTHER" id="PTHR30204:SF93">
    <property type="entry name" value="HTH MERR-TYPE DOMAIN-CONTAINING PROTEIN"/>
    <property type="match status" value="1"/>
</dbReference>
<keyword evidence="1" id="KW-0238">DNA-binding</keyword>
<dbReference type="PROSITE" id="PS50937">
    <property type="entry name" value="HTH_MERR_2"/>
    <property type="match status" value="1"/>
</dbReference>
<dbReference type="Gene3D" id="1.10.1660.10">
    <property type="match status" value="1"/>
</dbReference>
<dbReference type="InterPro" id="IPR047057">
    <property type="entry name" value="MerR_fam"/>
</dbReference>
<feature type="domain" description="HTH merR-type" evidence="2">
    <location>
        <begin position="1"/>
        <end position="67"/>
    </location>
</feature>
<sequence>MLTISEVAQYAGVSVRAVRHYHQLGLLPEPVRDELGHRRYDAAALVMLRRISTLADAGVPLRRALDEAVASEDHRSDPTGQ</sequence>
<dbReference type="EMBL" id="FUKQ01000001">
    <property type="protein sequence ID" value="SJN16214.1"/>
    <property type="molecule type" value="Genomic_DNA"/>
</dbReference>
<dbReference type="Pfam" id="PF00376">
    <property type="entry name" value="MerR"/>
    <property type="match status" value="1"/>
</dbReference>
<keyword evidence="4" id="KW-1185">Reference proteome</keyword>
<dbReference type="PRINTS" id="PR00040">
    <property type="entry name" value="HTHMERR"/>
</dbReference>
<dbReference type="Proteomes" id="UP000188342">
    <property type="component" value="Unassembled WGS sequence"/>
</dbReference>
<dbReference type="PANTHER" id="PTHR30204">
    <property type="entry name" value="REDOX-CYCLING DRUG-SENSING TRANSCRIPTIONAL ACTIVATOR SOXR"/>
    <property type="match status" value="1"/>
</dbReference>
<proteinExistence type="predicted"/>
<evidence type="ECO:0000259" key="2">
    <source>
        <dbReference type="PROSITE" id="PS50937"/>
    </source>
</evidence>
<organism evidence="3 4">
    <name type="scientific">Luteococcus japonicus LSP_Lj1</name>
    <dbReference type="NCBI Taxonomy" id="1255658"/>
    <lineage>
        <taxon>Bacteria</taxon>
        <taxon>Bacillati</taxon>
        <taxon>Actinomycetota</taxon>
        <taxon>Actinomycetes</taxon>
        <taxon>Propionibacteriales</taxon>
        <taxon>Propionibacteriaceae</taxon>
        <taxon>Luteococcus</taxon>
    </lineage>
</organism>
<dbReference type="InterPro" id="IPR009061">
    <property type="entry name" value="DNA-bd_dom_put_sf"/>
</dbReference>
<dbReference type="SUPFAM" id="SSF46955">
    <property type="entry name" value="Putative DNA-binding domain"/>
    <property type="match status" value="1"/>
</dbReference>
<name>A0A1R4I9C5_9ACTN</name>
<dbReference type="GO" id="GO:0003677">
    <property type="term" value="F:DNA binding"/>
    <property type="evidence" value="ECO:0007669"/>
    <property type="project" value="UniProtKB-KW"/>
</dbReference>
<dbReference type="CDD" id="cd00592">
    <property type="entry name" value="HTH_MerR-like"/>
    <property type="match status" value="1"/>
</dbReference>
<gene>
    <name evidence="3" type="ORF">FM114_00520</name>
</gene>
<evidence type="ECO:0000313" key="3">
    <source>
        <dbReference type="EMBL" id="SJN16214.1"/>
    </source>
</evidence>
<evidence type="ECO:0000256" key="1">
    <source>
        <dbReference type="ARBA" id="ARBA00023125"/>
    </source>
</evidence>
<dbReference type="STRING" id="1255658.FM114_00520"/>
<dbReference type="InterPro" id="IPR000551">
    <property type="entry name" value="MerR-type_HTH_dom"/>
</dbReference>
<dbReference type="GO" id="GO:0003700">
    <property type="term" value="F:DNA-binding transcription factor activity"/>
    <property type="evidence" value="ECO:0007669"/>
    <property type="project" value="InterPro"/>
</dbReference>
<dbReference type="SMART" id="SM00422">
    <property type="entry name" value="HTH_MERR"/>
    <property type="match status" value="1"/>
</dbReference>